<feature type="domain" description="Thioredoxin" evidence="1">
    <location>
        <begin position="1"/>
        <end position="105"/>
    </location>
</feature>
<dbReference type="SUPFAM" id="SSF52833">
    <property type="entry name" value="Thioredoxin-like"/>
    <property type="match status" value="1"/>
</dbReference>
<reference evidence="3" key="1">
    <citation type="submission" date="2016-11" db="EMBL/GenBank/DDBJ databases">
        <authorList>
            <person name="Varghese N."/>
            <person name="Submissions S."/>
        </authorList>
    </citation>
    <scope>NUCLEOTIDE SEQUENCE [LARGE SCALE GENOMIC DNA]</scope>
    <source>
        <strain evidence="3">CGMCC 1.6496</strain>
    </source>
</reference>
<dbReference type="OrthoDB" id="7629852at2"/>
<proteinExistence type="predicted"/>
<protein>
    <submittedName>
        <fullName evidence="2">Thioredoxin</fullName>
    </submittedName>
</protein>
<dbReference type="Proteomes" id="UP000184079">
    <property type="component" value="Unassembled WGS sequence"/>
</dbReference>
<evidence type="ECO:0000259" key="1">
    <source>
        <dbReference type="PROSITE" id="PS51352"/>
    </source>
</evidence>
<dbReference type="InterPro" id="IPR050620">
    <property type="entry name" value="Thioredoxin_H-type-like"/>
</dbReference>
<evidence type="ECO:0000313" key="2">
    <source>
        <dbReference type="EMBL" id="SHH68119.1"/>
    </source>
</evidence>
<dbReference type="PANTHER" id="PTHR10438:SF468">
    <property type="entry name" value="THIOREDOXIN-1-RELATED"/>
    <property type="match status" value="1"/>
</dbReference>
<dbReference type="PANTHER" id="PTHR10438">
    <property type="entry name" value="THIOREDOXIN"/>
    <property type="match status" value="1"/>
</dbReference>
<keyword evidence="3" id="KW-1185">Reference proteome</keyword>
<dbReference type="Gene3D" id="3.40.30.10">
    <property type="entry name" value="Glutaredoxin"/>
    <property type="match status" value="1"/>
</dbReference>
<accession>A0A1M5UYS6</accession>
<dbReference type="EMBL" id="FQXD01000011">
    <property type="protein sequence ID" value="SHH68119.1"/>
    <property type="molecule type" value="Genomic_DNA"/>
</dbReference>
<dbReference type="Pfam" id="PF00085">
    <property type="entry name" value="Thioredoxin"/>
    <property type="match status" value="1"/>
</dbReference>
<evidence type="ECO:0000313" key="3">
    <source>
        <dbReference type="Proteomes" id="UP000184079"/>
    </source>
</evidence>
<organism evidence="2 3">
    <name type="scientific">Virgibacillus chiguensis</name>
    <dbReference type="NCBI Taxonomy" id="411959"/>
    <lineage>
        <taxon>Bacteria</taxon>
        <taxon>Bacillati</taxon>
        <taxon>Bacillota</taxon>
        <taxon>Bacilli</taxon>
        <taxon>Bacillales</taxon>
        <taxon>Bacillaceae</taxon>
        <taxon>Virgibacillus</taxon>
    </lineage>
</organism>
<sequence length="105" mass="12089">MKTLTKQKSFTEVINQGKVVLYFTAGWCPDCTVIEPILPEIEVAYPDYSFIKVDRDEFMDICQDYSIFGIPSFLAFQDGEEVGRFVSKDRKTKEEIIQFMDGLPS</sequence>
<gene>
    <name evidence="2" type="ORF">SAMN05421807_11117</name>
</gene>
<name>A0A1M5UYS6_9BACI</name>
<dbReference type="AlphaFoldDB" id="A0A1M5UYS6"/>
<dbReference type="CDD" id="cd02947">
    <property type="entry name" value="TRX_family"/>
    <property type="match status" value="1"/>
</dbReference>
<dbReference type="InterPro" id="IPR013766">
    <property type="entry name" value="Thioredoxin_domain"/>
</dbReference>
<dbReference type="InterPro" id="IPR036249">
    <property type="entry name" value="Thioredoxin-like_sf"/>
</dbReference>
<dbReference type="PROSITE" id="PS51352">
    <property type="entry name" value="THIOREDOXIN_2"/>
    <property type="match status" value="1"/>
</dbReference>
<dbReference type="RefSeq" id="WP_073009956.1">
    <property type="nucleotide sequence ID" value="NZ_FQXD01000011.1"/>
</dbReference>